<evidence type="ECO:0008006" key="12">
    <source>
        <dbReference type="Google" id="ProtNLM"/>
    </source>
</evidence>
<dbReference type="EMBL" id="JH992978">
    <property type="protein sequence ID" value="EKX50589.1"/>
    <property type="molecule type" value="Genomic_DNA"/>
</dbReference>
<keyword evidence="7" id="KW-0175">Coiled coil</keyword>
<evidence type="ECO:0000256" key="6">
    <source>
        <dbReference type="ARBA" id="ARBA00023180"/>
    </source>
</evidence>
<dbReference type="GO" id="GO:0015020">
    <property type="term" value="F:glucuronosyltransferase activity"/>
    <property type="evidence" value="ECO:0007669"/>
    <property type="project" value="TreeGrafter"/>
</dbReference>
<dbReference type="Pfam" id="PF13896">
    <property type="entry name" value="Glyco_transf_49"/>
    <property type="match status" value="2"/>
</dbReference>
<keyword evidence="4" id="KW-1133">Transmembrane helix</keyword>
<name>L1JQM2_GUITC</name>
<proteinExistence type="predicted"/>
<reference evidence="9 11" key="1">
    <citation type="journal article" date="2012" name="Nature">
        <title>Algal genomes reveal evolutionary mosaicism and the fate of nucleomorphs.</title>
        <authorList>
            <consortium name="DOE Joint Genome Institute"/>
            <person name="Curtis B.A."/>
            <person name="Tanifuji G."/>
            <person name="Burki F."/>
            <person name="Gruber A."/>
            <person name="Irimia M."/>
            <person name="Maruyama S."/>
            <person name="Arias M.C."/>
            <person name="Ball S.G."/>
            <person name="Gile G.H."/>
            <person name="Hirakawa Y."/>
            <person name="Hopkins J.F."/>
            <person name="Kuo A."/>
            <person name="Rensing S.A."/>
            <person name="Schmutz J."/>
            <person name="Symeonidi A."/>
            <person name="Elias M."/>
            <person name="Eveleigh R.J."/>
            <person name="Herman E.K."/>
            <person name="Klute M.J."/>
            <person name="Nakayama T."/>
            <person name="Obornik M."/>
            <person name="Reyes-Prieto A."/>
            <person name="Armbrust E.V."/>
            <person name="Aves S.J."/>
            <person name="Beiko R.G."/>
            <person name="Coutinho P."/>
            <person name="Dacks J.B."/>
            <person name="Durnford D.G."/>
            <person name="Fast N.M."/>
            <person name="Green B.R."/>
            <person name="Grisdale C.J."/>
            <person name="Hempel F."/>
            <person name="Henrissat B."/>
            <person name="Hoppner M.P."/>
            <person name="Ishida K."/>
            <person name="Kim E."/>
            <person name="Koreny L."/>
            <person name="Kroth P.G."/>
            <person name="Liu Y."/>
            <person name="Malik S.B."/>
            <person name="Maier U.G."/>
            <person name="McRose D."/>
            <person name="Mock T."/>
            <person name="Neilson J.A."/>
            <person name="Onodera N.T."/>
            <person name="Poole A.M."/>
            <person name="Pritham E.J."/>
            <person name="Richards T.A."/>
            <person name="Rocap G."/>
            <person name="Roy S.W."/>
            <person name="Sarai C."/>
            <person name="Schaack S."/>
            <person name="Shirato S."/>
            <person name="Slamovits C.H."/>
            <person name="Spencer D.F."/>
            <person name="Suzuki S."/>
            <person name="Worden A.Z."/>
            <person name="Zauner S."/>
            <person name="Barry K."/>
            <person name="Bell C."/>
            <person name="Bharti A.K."/>
            <person name="Crow J.A."/>
            <person name="Grimwood J."/>
            <person name="Kramer R."/>
            <person name="Lindquist E."/>
            <person name="Lucas S."/>
            <person name="Salamov A."/>
            <person name="McFadden G.I."/>
            <person name="Lane C.E."/>
            <person name="Keeling P.J."/>
            <person name="Gray M.W."/>
            <person name="Grigoriev I.V."/>
            <person name="Archibald J.M."/>
        </authorList>
    </citation>
    <scope>NUCLEOTIDE SEQUENCE</scope>
    <source>
        <strain evidence="9 11">CCMP2712</strain>
    </source>
</reference>
<dbReference type="InterPro" id="IPR051292">
    <property type="entry name" value="Xyl/GlcA_transferase"/>
</dbReference>
<keyword evidence="2" id="KW-0812">Transmembrane</keyword>
<dbReference type="GO" id="GO:0016020">
    <property type="term" value="C:membrane"/>
    <property type="evidence" value="ECO:0007669"/>
    <property type="project" value="UniProtKB-SubCell"/>
</dbReference>
<dbReference type="GeneID" id="17307240"/>
<keyword evidence="5" id="KW-0472">Membrane</keyword>
<evidence type="ECO:0000256" key="2">
    <source>
        <dbReference type="ARBA" id="ARBA00022692"/>
    </source>
</evidence>
<dbReference type="RefSeq" id="XP_005837569.1">
    <property type="nucleotide sequence ID" value="XM_005837512.1"/>
</dbReference>
<dbReference type="PANTHER" id="PTHR12270">
    <property type="entry name" value="GLYCOSYLTRANSFERASE-RELATED"/>
    <property type="match status" value="1"/>
</dbReference>
<organism evidence="9">
    <name type="scientific">Guillardia theta (strain CCMP2712)</name>
    <name type="common">Cryptophyte</name>
    <dbReference type="NCBI Taxonomy" id="905079"/>
    <lineage>
        <taxon>Eukaryota</taxon>
        <taxon>Cryptophyceae</taxon>
        <taxon>Pyrenomonadales</taxon>
        <taxon>Geminigeraceae</taxon>
        <taxon>Guillardia</taxon>
    </lineage>
</organism>
<evidence type="ECO:0000256" key="5">
    <source>
        <dbReference type="ARBA" id="ARBA00023136"/>
    </source>
</evidence>
<dbReference type="KEGG" id="gtt:GUITHDRAFT_103814"/>
<keyword evidence="8" id="KW-0732">Signal</keyword>
<dbReference type="AlphaFoldDB" id="L1JQM2"/>
<dbReference type="PaxDb" id="55529-EKX50589"/>
<evidence type="ECO:0000313" key="11">
    <source>
        <dbReference type="Proteomes" id="UP000011087"/>
    </source>
</evidence>
<feature type="chain" id="PRO_5008771780" description="GH18 domain-containing protein" evidence="8">
    <location>
        <begin position="23"/>
        <end position="294"/>
    </location>
</feature>
<feature type="signal peptide" evidence="8">
    <location>
        <begin position="1"/>
        <end position="22"/>
    </location>
</feature>
<accession>L1JQM2</accession>
<dbReference type="eggNOG" id="KOG3765">
    <property type="taxonomic scope" value="Eukaryota"/>
</dbReference>
<dbReference type="OrthoDB" id="411524at2759"/>
<evidence type="ECO:0000256" key="8">
    <source>
        <dbReference type="SAM" id="SignalP"/>
    </source>
</evidence>
<reference evidence="11" key="2">
    <citation type="submission" date="2012-11" db="EMBL/GenBank/DDBJ databases">
        <authorList>
            <person name="Kuo A."/>
            <person name="Curtis B.A."/>
            <person name="Tanifuji G."/>
            <person name="Burki F."/>
            <person name="Gruber A."/>
            <person name="Irimia M."/>
            <person name="Maruyama S."/>
            <person name="Arias M.C."/>
            <person name="Ball S.G."/>
            <person name="Gile G.H."/>
            <person name="Hirakawa Y."/>
            <person name="Hopkins J.F."/>
            <person name="Rensing S.A."/>
            <person name="Schmutz J."/>
            <person name="Symeonidi A."/>
            <person name="Elias M."/>
            <person name="Eveleigh R.J."/>
            <person name="Herman E.K."/>
            <person name="Klute M.J."/>
            <person name="Nakayama T."/>
            <person name="Obornik M."/>
            <person name="Reyes-Prieto A."/>
            <person name="Armbrust E.V."/>
            <person name="Aves S.J."/>
            <person name="Beiko R.G."/>
            <person name="Coutinho P."/>
            <person name="Dacks J.B."/>
            <person name="Durnford D.G."/>
            <person name="Fast N.M."/>
            <person name="Green B.R."/>
            <person name="Grisdale C."/>
            <person name="Hempe F."/>
            <person name="Henrissat B."/>
            <person name="Hoppner M.P."/>
            <person name="Ishida K.-I."/>
            <person name="Kim E."/>
            <person name="Koreny L."/>
            <person name="Kroth P.G."/>
            <person name="Liu Y."/>
            <person name="Malik S.-B."/>
            <person name="Maier U.G."/>
            <person name="McRose D."/>
            <person name="Mock T."/>
            <person name="Neilson J.A."/>
            <person name="Onodera N.T."/>
            <person name="Poole A.M."/>
            <person name="Pritham E.J."/>
            <person name="Richards T.A."/>
            <person name="Rocap G."/>
            <person name="Roy S.W."/>
            <person name="Sarai C."/>
            <person name="Schaack S."/>
            <person name="Shirato S."/>
            <person name="Slamovits C.H."/>
            <person name="Spencer D.F."/>
            <person name="Suzuki S."/>
            <person name="Worden A.Z."/>
            <person name="Zauner S."/>
            <person name="Barry K."/>
            <person name="Bell C."/>
            <person name="Bharti A.K."/>
            <person name="Crow J.A."/>
            <person name="Grimwood J."/>
            <person name="Kramer R."/>
            <person name="Lindquist E."/>
            <person name="Lucas S."/>
            <person name="Salamov A."/>
            <person name="McFadden G.I."/>
            <person name="Lane C.E."/>
            <person name="Keeling P.J."/>
            <person name="Gray M.W."/>
            <person name="Grigoriev I.V."/>
            <person name="Archibald J.M."/>
        </authorList>
    </citation>
    <scope>NUCLEOTIDE SEQUENCE</scope>
    <source>
        <strain evidence="11">CCMP2712</strain>
    </source>
</reference>
<evidence type="ECO:0000256" key="4">
    <source>
        <dbReference type="ARBA" id="ARBA00022989"/>
    </source>
</evidence>
<dbReference type="HOGENOM" id="CLU_948139_0_0_1"/>
<evidence type="ECO:0000256" key="1">
    <source>
        <dbReference type="ARBA" id="ARBA00004606"/>
    </source>
</evidence>
<keyword evidence="3" id="KW-0735">Signal-anchor</keyword>
<keyword evidence="11" id="KW-1185">Reference proteome</keyword>
<dbReference type="Proteomes" id="UP000011087">
    <property type="component" value="Unassembled WGS sequence"/>
</dbReference>
<feature type="coiled-coil region" evidence="7">
    <location>
        <begin position="109"/>
        <end position="136"/>
    </location>
</feature>
<comment type="subcellular location">
    <subcellularLocation>
        <location evidence="1">Membrane</location>
        <topology evidence="1">Single-pass type II membrane protein</topology>
    </subcellularLocation>
</comment>
<evidence type="ECO:0000313" key="9">
    <source>
        <dbReference type="EMBL" id="EKX50589.1"/>
    </source>
</evidence>
<dbReference type="GO" id="GO:0035269">
    <property type="term" value="P:protein O-linked glycosylation via mannose"/>
    <property type="evidence" value="ECO:0007669"/>
    <property type="project" value="TreeGrafter"/>
</dbReference>
<gene>
    <name evidence="9" type="ORF">GUITHDRAFT_103814</name>
</gene>
<protein>
    <recommendedName>
        <fullName evidence="12">GH18 domain-containing protein</fullName>
    </recommendedName>
</protein>
<evidence type="ECO:0000256" key="7">
    <source>
        <dbReference type="SAM" id="Coils"/>
    </source>
</evidence>
<sequence>MPGSQALLLGLVALASLRSLGSWELSECRKDGREDEACILSRLDTEDDVRSAFDATSVRYKVIPNYLHSRIPEKDRDVTLVTQGSLDRLSRLRDQALSWKGSLSAAIYFRHHERQGENLEKNLEALRELHREIEMLGSCRLRISLLFALDPETADKEYDTLYPINALRNVAVRMSYTDLIMVIDIDFVPSKGFWEYLTEEETYQSLVRRAQQDLHVWGLVSLELHETFLSLPLTIGGVAECLKNASVVVAETYINPGAHGPVQIETWLEAKEAKDSSKVLSADLHSRSMVLSQT</sequence>
<evidence type="ECO:0000256" key="3">
    <source>
        <dbReference type="ARBA" id="ARBA00022968"/>
    </source>
</evidence>
<dbReference type="EnsemblProtists" id="EKX50589">
    <property type="protein sequence ID" value="EKX50589"/>
    <property type="gene ID" value="GUITHDRAFT_103814"/>
</dbReference>
<reference evidence="10" key="3">
    <citation type="submission" date="2016-03" db="UniProtKB">
        <authorList>
            <consortium name="EnsemblProtists"/>
        </authorList>
    </citation>
    <scope>IDENTIFICATION</scope>
</reference>
<evidence type="ECO:0000313" key="10">
    <source>
        <dbReference type="EnsemblProtists" id="EKX50589"/>
    </source>
</evidence>
<dbReference type="PANTHER" id="PTHR12270:SF52">
    <property type="entry name" value="GLYCOSYLTRANSFERASE-LIKE PROTEIN GNT13-RELATED"/>
    <property type="match status" value="1"/>
</dbReference>
<keyword evidence="6" id="KW-0325">Glycoprotein</keyword>
<dbReference type="GO" id="GO:0042285">
    <property type="term" value="F:xylosyltransferase activity"/>
    <property type="evidence" value="ECO:0007669"/>
    <property type="project" value="TreeGrafter"/>
</dbReference>